<evidence type="ECO:0000313" key="3">
    <source>
        <dbReference type="Proteomes" id="UP001162131"/>
    </source>
</evidence>
<dbReference type="Pfam" id="PF00400">
    <property type="entry name" value="WD40"/>
    <property type="match status" value="1"/>
</dbReference>
<keyword evidence="3" id="KW-1185">Reference proteome</keyword>
<dbReference type="InterPro" id="IPR015943">
    <property type="entry name" value="WD40/YVTN_repeat-like_dom_sf"/>
</dbReference>
<dbReference type="Gene3D" id="2.130.10.10">
    <property type="entry name" value="YVTN repeat-like/Quinoprotein amine dehydrogenase"/>
    <property type="match status" value="1"/>
</dbReference>
<reference evidence="2" key="1">
    <citation type="submission" date="2021-09" db="EMBL/GenBank/DDBJ databases">
        <authorList>
            <consortium name="AG Swart"/>
            <person name="Singh M."/>
            <person name="Singh A."/>
            <person name="Seah K."/>
            <person name="Emmerich C."/>
        </authorList>
    </citation>
    <scope>NUCLEOTIDE SEQUENCE</scope>
    <source>
        <strain evidence="2">ATCC30299</strain>
    </source>
</reference>
<organism evidence="2 3">
    <name type="scientific">Blepharisma stoltei</name>
    <dbReference type="NCBI Taxonomy" id="1481888"/>
    <lineage>
        <taxon>Eukaryota</taxon>
        <taxon>Sar</taxon>
        <taxon>Alveolata</taxon>
        <taxon>Ciliophora</taxon>
        <taxon>Postciliodesmatophora</taxon>
        <taxon>Heterotrichea</taxon>
        <taxon>Heterotrichida</taxon>
        <taxon>Blepharismidae</taxon>
        <taxon>Blepharisma</taxon>
    </lineage>
</organism>
<dbReference type="Proteomes" id="UP001162131">
    <property type="component" value="Unassembled WGS sequence"/>
</dbReference>
<dbReference type="SUPFAM" id="SSF50969">
    <property type="entry name" value="YVTN repeat-like/Quinoprotein amine dehydrogenase"/>
    <property type="match status" value="1"/>
</dbReference>
<keyword evidence="1" id="KW-0853">WD repeat</keyword>
<dbReference type="InterPro" id="IPR011044">
    <property type="entry name" value="Quino_amine_DH_bsu"/>
</dbReference>
<dbReference type="PROSITE" id="PS50082">
    <property type="entry name" value="WD_REPEATS_2"/>
    <property type="match status" value="1"/>
</dbReference>
<proteinExistence type="predicted"/>
<evidence type="ECO:0000313" key="2">
    <source>
        <dbReference type="EMBL" id="CAG9320566.1"/>
    </source>
</evidence>
<gene>
    <name evidence="2" type="ORF">BSTOLATCC_MIC26480</name>
</gene>
<name>A0AAU9J4B5_9CILI</name>
<sequence length="89" mass="10590">MSYQMMGFWERPTTKILKGHRYEIRSLSLSPCGRFLALDSFIESIRTWDIENEAEIGRCNVTKNIKSVCFSPYGKYFAFVNDWKLFYEK</sequence>
<dbReference type="InterPro" id="IPR001680">
    <property type="entry name" value="WD40_rpt"/>
</dbReference>
<protein>
    <submittedName>
        <fullName evidence="2">Uncharacterized protein</fullName>
    </submittedName>
</protein>
<dbReference type="AlphaFoldDB" id="A0AAU9J4B5"/>
<accession>A0AAU9J4B5</accession>
<comment type="caution">
    <text evidence="2">The sequence shown here is derived from an EMBL/GenBank/DDBJ whole genome shotgun (WGS) entry which is preliminary data.</text>
</comment>
<evidence type="ECO:0000256" key="1">
    <source>
        <dbReference type="PROSITE-ProRule" id="PRU00221"/>
    </source>
</evidence>
<feature type="repeat" description="WD" evidence="1">
    <location>
        <begin position="17"/>
        <end position="58"/>
    </location>
</feature>
<dbReference type="EMBL" id="CAJZBQ010000025">
    <property type="protein sequence ID" value="CAG9320566.1"/>
    <property type="molecule type" value="Genomic_DNA"/>
</dbReference>